<dbReference type="InterPro" id="IPR011991">
    <property type="entry name" value="ArsR-like_HTH"/>
</dbReference>
<dbReference type="CDD" id="cd00090">
    <property type="entry name" value="HTH_ARSR"/>
    <property type="match status" value="1"/>
</dbReference>
<dbReference type="InterPro" id="IPR055166">
    <property type="entry name" value="Transc_reg_Sar_Rot_HTH"/>
</dbReference>
<gene>
    <name evidence="7" type="ORF">ABFY20_06210</name>
</gene>
<dbReference type="GO" id="GO:0005737">
    <property type="term" value="C:cytoplasm"/>
    <property type="evidence" value="ECO:0007669"/>
    <property type="project" value="UniProtKB-SubCell"/>
</dbReference>
<dbReference type="PANTHER" id="PTHR33164:SF5">
    <property type="entry name" value="ORGANIC HYDROPEROXIDE RESISTANCE TRANSCRIPTIONAL REGULATOR"/>
    <property type="match status" value="1"/>
</dbReference>
<dbReference type="GO" id="GO:0006950">
    <property type="term" value="P:response to stress"/>
    <property type="evidence" value="ECO:0007669"/>
    <property type="project" value="TreeGrafter"/>
</dbReference>
<proteinExistence type="predicted"/>
<dbReference type="RefSeq" id="WP_368499072.1">
    <property type="nucleotide sequence ID" value="NZ_CP162511.1"/>
</dbReference>
<name>A0AB39BKI8_9MICO</name>
<organism evidence="7">
    <name type="scientific">Herbiconiux sp. A18JL235</name>
    <dbReference type="NCBI Taxonomy" id="3152363"/>
    <lineage>
        <taxon>Bacteria</taxon>
        <taxon>Bacillati</taxon>
        <taxon>Actinomycetota</taxon>
        <taxon>Actinomycetes</taxon>
        <taxon>Micrococcales</taxon>
        <taxon>Microbacteriaceae</taxon>
        <taxon>Herbiconiux</taxon>
    </lineage>
</organism>
<dbReference type="InterPro" id="IPR036388">
    <property type="entry name" value="WH-like_DNA-bd_sf"/>
</dbReference>
<dbReference type="PROSITE" id="PS50995">
    <property type="entry name" value="HTH_MARR_2"/>
    <property type="match status" value="1"/>
</dbReference>
<reference evidence="7" key="1">
    <citation type="submission" date="2024-05" db="EMBL/GenBank/DDBJ databases">
        <title>Herbiconiux sp. A18JL235.</title>
        <authorList>
            <person name="Zhang G."/>
        </authorList>
    </citation>
    <scope>NUCLEOTIDE SEQUENCE</scope>
    <source>
        <strain evidence="7">A18JL235</strain>
    </source>
</reference>
<dbReference type="FunFam" id="1.10.10.10:FF:000163">
    <property type="entry name" value="MarR family transcriptional regulator"/>
    <property type="match status" value="1"/>
</dbReference>
<dbReference type="InterPro" id="IPR036390">
    <property type="entry name" value="WH_DNA-bd_sf"/>
</dbReference>
<evidence type="ECO:0000313" key="7">
    <source>
        <dbReference type="EMBL" id="XDI06693.1"/>
    </source>
</evidence>
<dbReference type="GO" id="GO:0003700">
    <property type="term" value="F:DNA-binding transcription factor activity"/>
    <property type="evidence" value="ECO:0007669"/>
    <property type="project" value="InterPro"/>
</dbReference>
<dbReference type="Pfam" id="PF22381">
    <property type="entry name" value="Staph_reg_Sar_Rot"/>
    <property type="match status" value="1"/>
</dbReference>
<sequence length="157" mass="17009">MTRTTDADLLQLDRQLCFALAVASRTVIGAYKPILEPMGLTHPQYLVMLALWEREPRSLSALAEVLRLEPATLSPLVKRLEAAGLVTRRRSADDERQLAVMLTDAGRALRVQAEEVPPQVVAALGVDLDELTELHSRLSAIIERIAPLPGATGGAPA</sequence>
<accession>A0AB39BKI8</accession>
<keyword evidence="5" id="KW-0804">Transcription</keyword>
<evidence type="ECO:0000256" key="5">
    <source>
        <dbReference type="ARBA" id="ARBA00023163"/>
    </source>
</evidence>
<keyword evidence="2" id="KW-0963">Cytoplasm</keyword>
<evidence type="ECO:0000256" key="3">
    <source>
        <dbReference type="ARBA" id="ARBA00023015"/>
    </source>
</evidence>
<protein>
    <submittedName>
        <fullName evidence="7">MarR family winged helix-turn-helix transcriptional regulator</fullName>
    </submittedName>
</protein>
<dbReference type="SUPFAM" id="SSF46785">
    <property type="entry name" value="Winged helix' DNA-binding domain"/>
    <property type="match status" value="1"/>
</dbReference>
<keyword evidence="3" id="KW-0805">Transcription regulation</keyword>
<dbReference type="PRINTS" id="PR00598">
    <property type="entry name" value="HTHMARR"/>
</dbReference>
<dbReference type="Gene3D" id="1.10.10.10">
    <property type="entry name" value="Winged helix-like DNA-binding domain superfamily/Winged helix DNA-binding domain"/>
    <property type="match status" value="1"/>
</dbReference>
<dbReference type="InterPro" id="IPR039422">
    <property type="entry name" value="MarR/SlyA-like"/>
</dbReference>
<dbReference type="PANTHER" id="PTHR33164">
    <property type="entry name" value="TRANSCRIPTIONAL REGULATOR, MARR FAMILY"/>
    <property type="match status" value="1"/>
</dbReference>
<dbReference type="InterPro" id="IPR000835">
    <property type="entry name" value="HTH_MarR-typ"/>
</dbReference>
<feature type="domain" description="HTH marR-type" evidence="6">
    <location>
        <begin position="13"/>
        <end position="143"/>
    </location>
</feature>
<evidence type="ECO:0000259" key="6">
    <source>
        <dbReference type="PROSITE" id="PS50995"/>
    </source>
</evidence>
<dbReference type="EMBL" id="CP162511">
    <property type="protein sequence ID" value="XDI06693.1"/>
    <property type="molecule type" value="Genomic_DNA"/>
</dbReference>
<keyword evidence="4" id="KW-0238">DNA-binding</keyword>
<dbReference type="GO" id="GO:0003677">
    <property type="term" value="F:DNA binding"/>
    <property type="evidence" value="ECO:0007669"/>
    <property type="project" value="UniProtKB-KW"/>
</dbReference>
<evidence type="ECO:0000256" key="4">
    <source>
        <dbReference type="ARBA" id="ARBA00023125"/>
    </source>
</evidence>
<evidence type="ECO:0000256" key="1">
    <source>
        <dbReference type="ARBA" id="ARBA00004496"/>
    </source>
</evidence>
<dbReference type="SMART" id="SM00347">
    <property type="entry name" value="HTH_MARR"/>
    <property type="match status" value="1"/>
</dbReference>
<dbReference type="AlphaFoldDB" id="A0AB39BKI8"/>
<comment type="subcellular location">
    <subcellularLocation>
        <location evidence="1">Cytoplasm</location>
    </subcellularLocation>
</comment>
<evidence type="ECO:0000256" key="2">
    <source>
        <dbReference type="ARBA" id="ARBA00022490"/>
    </source>
</evidence>